<keyword evidence="2" id="KW-1133">Transmembrane helix</keyword>
<dbReference type="AlphaFoldDB" id="A0A9Q1K9M4"/>
<protein>
    <submittedName>
        <fullName evidence="3">Uncharacterized protein</fullName>
    </submittedName>
</protein>
<evidence type="ECO:0000313" key="4">
    <source>
        <dbReference type="Proteomes" id="UP001153076"/>
    </source>
</evidence>
<dbReference type="EMBL" id="JAKOGI010000220">
    <property type="protein sequence ID" value="KAJ8439430.1"/>
    <property type="molecule type" value="Genomic_DNA"/>
</dbReference>
<keyword evidence="4" id="KW-1185">Reference proteome</keyword>
<name>A0A9Q1K9M4_9CARY</name>
<evidence type="ECO:0000256" key="1">
    <source>
        <dbReference type="SAM" id="MobiDB-lite"/>
    </source>
</evidence>
<sequence length="199" mass="21805">MSYTRAKGEKGGLSTKEARSPLYGLPNSNLTDEDNSLTAPKIEKAGVLQCNPFYDIAFLLILMIRNTEERVRELLNMGLYPVIVLGIPLVAVEVTTSAMTSFHSVTGDVYKTRERIHRPILASCNSHKIATLCPGHCSDSKLNVGSEIQGLRSLEYSVQHLTADNNHASPVSGFPKAPFSFKRIPGMSSPNKILRFASN</sequence>
<gene>
    <name evidence="3" type="ORF">Cgig2_001770</name>
</gene>
<evidence type="ECO:0000256" key="2">
    <source>
        <dbReference type="SAM" id="Phobius"/>
    </source>
</evidence>
<feature type="compositionally biased region" description="Basic and acidic residues" evidence="1">
    <location>
        <begin position="1"/>
        <end position="10"/>
    </location>
</feature>
<dbReference type="Proteomes" id="UP001153076">
    <property type="component" value="Unassembled WGS sequence"/>
</dbReference>
<keyword evidence="2" id="KW-0812">Transmembrane</keyword>
<dbReference type="OrthoDB" id="1721053at2759"/>
<comment type="caution">
    <text evidence="3">The sequence shown here is derived from an EMBL/GenBank/DDBJ whole genome shotgun (WGS) entry which is preliminary data.</text>
</comment>
<proteinExistence type="predicted"/>
<reference evidence="3" key="1">
    <citation type="submission" date="2022-04" db="EMBL/GenBank/DDBJ databases">
        <title>Carnegiea gigantea Genome sequencing and assembly v2.</title>
        <authorList>
            <person name="Copetti D."/>
            <person name="Sanderson M.J."/>
            <person name="Burquez A."/>
            <person name="Wojciechowski M.F."/>
        </authorList>
    </citation>
    <scope>NUCLEOTIDE SEQUENCE</scope>
    <source>
        <strain evidence="3">SGP5-SGP5p</strain>
        <tissue evidence="3">Aerial part</tissue>
    </source>
</reference>
<organism evidence="3 4">
    <name type="scientific">Carnegiea gigantea</name>
    <dbReference type="NCBI Taxonomy" id="171969"/>
    <lineage>
        <taxon>Eukaryota</taxon>
        <taxon>Viridiplantae</taxon>
        <taxon>Streptophyta</taxon>
        <taxon>Embryophyta</taxon>
        <taxon>Tracheophyta</taxon>
        <taxon>Spermatophyta</taxon>
        <taxon>Magnoliopsida</taxon>
        <taxon>eudicotyledons</taxon>
        <taxon>Gunneridae</taxon>
        <taxon>Pentapetalae</taxon>
        <taxon>Caryophyllales</taxon>
        <taxon>Cactineae</taxon>
        <taxon>Cactaceae</taxon>
        <taxon>Cactoideae</taxon>
        <taxon>Echinocereeae</taxon>
        <taxon>Carnegiea</taxon>
    </lineage>
</organism>
<feature type="region of interest" description="Disordered" evidence="1">
    <location>
        <begin position="1"/>
        <end position="29"/>
    </location>
</feature>
<dbReference type="AntiFam" id="ANF00029">
    <property type="entry name" value="Antisense to 16S rRNA"/>
</dbReference>
<evidence type="ECO:0000313" key="3">
    <source>
        <dbReference type="EMBL" id="KAJ8439430.1"/>
    </source>
</evidence>
<accession>A0A9Q1K9M4</accession>
<keyword evidence="2" id="KW-0472">Membrane</keyword>
<feature type="transmembrane region" description="Helical" evidence="2">
    <location>
        <begin position="74"/>
        <end position="92"/>
    </location>
</feature>